<dbReference type="SUPFAM" id="SSF47769">
    <property type="entry name" value="SAM/Pointed domain"/>
    <property type="match status" value="1"/>
</dbReference>
<dbReference type="PROSITE" id="PS00107">
    <property type="entry name" value="PROTEIN_KINASE_ATP"/>
    <property type="match status" value="1"/>
</dbReference>
<keyword evidence="5" id="KW-0808">Transferase</keyword>
<evidence type="ECO:0000256" key="14">
    <source>
        <dbReference type="PROSITE-ProRule" id="PRU10141"/>
    </source>
</evidence>
<dbReference type="InterPro" id="IPR011990">
    <property type="entry name" value="TPR-like_helical_dom_sf"/>
</dbReference>
<evidence type="ECO:0000256" key="10">
    <source>
        <dbReference type="ARBA" id="ARBA00022842"/>
    </source>
</evidence>
<dbReference type="Gene3D" id="1.10.150.50">
    <property type="entry name" value="Transcription Factor, Ets-1"/>
    <property type="match status" value="1"/>
</dbReference>
<reference evidence="17" key="1">
    <citation type="journal article" date="2016" name="Sci. Rep.">
        <title>Molecular characterization of firefly nuptial gifts: a multi-omics approach sheds light on postcopulatory sexual selection.</title>
        <authorList>
            <person name="Al-Wathiqui N."/>
            <person name="Fallon T.R."/>
            <person name="South A."/>
            <person name="Weng J.K."/>
            <person name="Lewis S.M."/>
        </authorList>
    </citation>
    <scope>NUCLEOTIDE SEQUENCE</scope>
</reference>
<dbReference type="InterPro" id="IPR008271">
    <property type="entry name" value="Ser/Thr_kinase_AS"/>
</dbReference>
<dbReference type="FunFam" id="3.30.200.20:FF:000487">
    <property type="entry name" value="Serine/threonine protein kinase, putative"/>
    <property type="match status" value="1"/>
</dbReference>
<evidence type="ECO:0000313" key="17">
    <source>
        <dbReference type="EMBL" id="JAV77410.1"/>
    </source>
</evidence>
<evidence type="ECO:0000256" key="11">
    <source>
        <dbReference type="ARBA" id="ARBA00023054"/>
    </source>
</evidence>
<evidence type="ECO:0000256" key="4">
    <source>
        <dbReference type="ARBA" id="ARBA00022527"/>
    </source>
</evidence>
<evidence type="ECO:0000256" key="9">
    <source>
        <dbReference type="ARBA" id="ARBA00022840"/>
    </source>
</evidence>
<dbReference type="InterPro" id="IPR043969">
    <property type="entry name" value="MAP3K_PH"/>
</dbReference>
<evidence type="ECO:0000256" key="13">
    <source>
        <dbReference type="ARBA" id="ARBA00048329"/>
    </source>
</evidence>
<evidence type="ECO:0000256" key="6">
    <source>
        <dbReference type="ARBA" id="ARBA00022723"/>
    </source>
</evidence>
<accession>A0A1Y1LYG6</accession>
<dbReference type="Pfam" id="PF19039">
    <property type="entry name" value="ASK_PH"/>
    <property type="match status" value="1"/>
</dbReference>
<feature type="compositionally biased region" description="Low complexity" evidence="15">
    <location>
        <begin position="907"/>
        <end position="918"/>
    </location>
</feature>
<evidence type="ECO:0000256" key="15">
    <source>
        <dbReference type="SAM" id="MobiDB-lite"/>
    </source>
</evidence>
<dbReference type="GO" id="GO:0005524">
    <property type="term" value="F:ATP binding"/>
    <property type="evidence" value="ECO:0007669"/>
    <property type="project" value="UniProtKB-UniRule"/>
</dbReference>
<keyword evidence="8" id="KW-0418">Kinase</keyword>
<dbReference type="InterPro" id="IPR000719">
    <property type="entry name" value="Prot_kinase_dom"/>
</dbReference>
<comment type="catalytic activity">
    <reaction evidence="12">
        <text>L-threonyl-[protein] + ATP = O-phospho-L-threonyl-[protein] + ADP + H(+)</text>
        <dbReference type="Rhea" id="RHEA:46608"/>
        <dbReference type="Rhea" id="RHEA-COMP:11060"/>
        <dbReference type="Rhea" id="RHEA-COMP:11605"/>
        <dbReference type="ChEBI" id="CHEBI:15378"/>
        <dbReference type="ChEBI" id="CHEBI:30013"/>
        <dbReference type="ChEBI" id="CHEBI:30616"/>
        <dbReference type="ChEBI" id="CHEBI:61977"/>
        <dbReference type="ChEBI" id="CHEBI:456216"/>
        <dbReference type="EC" id="2.7.11.25"/>
    </reaction>
</comment>
<dbReference type="Pfam" id="PF00069">
    <property type="entry name" value="Pkinase"/>
    <property type="match status" value="1"/>
</dbReference>
<feature type="region of interest" description="Disordered" evidence="15">
    <location>
        <begin position="19"/>
        <end position="39"/>
    </location>
</feature>
<keyword evidence="9 14" id="KW-0067">ATP-binding</keyword>
<dbReference type="InterPro" id="IPR017441">
    <property type="entry name" value="Protein_kinase_ATP_BS"/>
</dbReference>
<comment type="similarity">
    <text evidence="2">Belongs to the protein kinase superfamily. STE Ser/Thr protein kinase family. MAP kinase kinase kinase subfamily.</text>
</comment>
<dbReference type="SUPFAM" id="SSF56112">
    <property type="entry name" value="Protein kinase-like (PK-like)"/>
    <property type="match status" value="1"/>
</dbReference>
<evidence type="ECO:0000256" key="3">
    <source>
        <dbReference type="ARBA" id="ARBA00012406"/>
    </source>
</evidence>
<sequence>MPAPLTVLLEPDPECRSMTDSVGSHSDLSGTVQGGSSSSSISIRTHMDVVCVLDICQTTNLSHRKKALEDVRQACLHVGANINHIQFEKLDFGESNVVSSFYNADVAIVDLSIPVQQSTLFYHLGVRESFNMKQNILLFNDTDSEATVRLKLSCGNYSFISYTLSETSISCLTTSAGVRIDEIGESLHHRLRKLLQDVEIQSKAHMKEKFLTDLKKLREQATGPELRDALQNIRKRLDDPHVLSGEVVLNMLFCFRDIQDYDAMVQLVDDLRTLPASRNYLNSYIWYWYAFALNRRKEDGDREKALQVCVRALKKKENHFPDMLCLCGRIYKDKFIESNHSDTESLNQAVHWYRKGFEVQPNEYAGINLATLLVILGAEIGKSEELQHIGMVLNNLIGKKGSLESLQDYWDVATFFEISVLVQHYTNAVQAAECMFKLKPPDWYLKSTIGNIELIDRFRRRKDDERSPEEQIFHFWMEFFLEATRAPADDSIRFPALVLEPSKELMPTYVCVNLETEQKSLQVTNLCVESLRGTCTQMHDFEFTAAMIRSVSLYKRDDRCLFLYVNQNSDDFQIFLPSEACRERIHSLILELTVDQEGLVEMEPPREIRFEYEMDELSKRVILGKGTYGVVYAARDLNTQVRIAVKEVPEKNLGAVQPLHEEIRLHSQLRHRNIVQYLGSLSENNYFKIFMEQVPGGSLSALLRSKWGPLKENEHTIAYYTRQILEGLKYLHDQKIVHRDIKGDNVLVNTYSGVVKISDFGTSKRLAGLCTSTETFAGTLQYMAPEVIDKGQRGYGAPADIWSLGCTVVEMATGKPPFIELGSPQAAIFKVGYYKVHPRVPEELSDRARSFILRCFEPDPDSRATAQQLLDDPFLGERKKSVRLNTEFNRSVSVPADRANPRYSGHSSTQSQTPTTPESDSHSRGSLLPPIQMPAALSFNSLASTPSLDMDPDCDSQQRRGSTGTLLSPEVDVGIETDGFYLLKKDSQRRTTLAKVLAQDGAKICELWIQKIRTKYLGETVLTLQHLAKLMGGLKEYLTEQSLTVIETTVRHLKEELDFDATAINQLQFAIYLYQESVNEVLRRHPIKPHWMFALDNLVRSGVQAAITVLSPELGENLANHSSPSTVNSAKSSKSSAGYDYRDQVVQLRAENTRLLQELIDSHKQYQTLVKLSIDNSQQQAQALRQILSCRCQQRDDVQIDQRLHQWLQGLELDDVGQKLINEGFTLEEVLYIISREDLHRVGLRGGPELRIWRAIVHHRQTSPSLCNGDISEISGTV</sequence>
<dbReference type="GO" id="GO:0046872">
    <property type="term" value="F:metal ion binding"/>
    <property type="evidence" value="ECO:0007669"/>
    <property type="project" value="UniProtKB-KW"/>
</dbReference>
<dbReference type="PROSITE" id="PS50011">
    <property type="entry name" value="PROTEIN_KINASE_DOM"/>
    <property type="match status" value="1"/>
</dbReference>
<keyword evidence="10" id="KW-0460">Magnesium</keyword>
<evidence type="ECO:0000259" key="16">
    <source>
        <dbReference type="PROSITE" id="PS50011"/>
    </source>
</evidence>
<dbReference type="PANTHER" id="PTHR11584:SF394">
    <property type="entry name" value="APOPTOTIC SIGNAL-REGULATING KINASE 1, ISOFORM C"/>
    <property type="match status" value="1"/>
</dbReference>
<dbReference type="Pfam" id="PF13281">
    <property type="entry name" value="MAP3K_TRAF_bd"/>
    <property type="match status" value="1"/>
</dbReference>
<evidence type="ECO:0000256" key="8">
    <source>
        <dbReference type="ARBA" id="ARBA00022777"/>
    </source>
</evidence>
<dbReference type="FunFam" id="1.10.510.10:FF:000054">
    <property type="entry name" value="Mitogen-activated protein kinase kinase kinase 5"/>
    <property type="match status" value="1"/>
</dbReference>
<dbReference type="Gene3D" id="1.10.510.10">
    <property type="entry name" value="Transferase(Phosphotransferase) domain 1"/>
    <property type="match status" value="1"/>
</dbReference>
<comment type="catalytic activity">
    <reaction evidence="13">
        <text>L-seryl-[protein] + ATP = O-phospho-L-seryl-[protein] + ADP + H(+)</text>
        <dbReference type="Rhea" id="RHEA:17989"/>
        <dbReference type="Rhea" id="RHEA-COMP:9863"/>
        <dbReference type="Rhea" id="RHEA-COMP:11604"/>
        <dbReference type="ChEBI" id="CHEBI:15378"/>
        <dbReference type="ChEBI" id="CHEBI:29999"/>
        <dbReference type="ChEBI" id="CHEBI:30616"/>
        <dbReference type="ChEBI" id="CHEBI:83421"/>
        <dbReference type="ChEBI" id="CHEBI:456216"/>
        <dbReference type="EC" id="2.7.11.25"/>
    </reaction>
</comment>
<dbReference type="PROSITE" id="PS00108">
    <property type="entry name" value="PROTEIN_KINASE_ST"/>
    <property type="match status" value="1"/>
</dbReference>
<dbReference type="SUPFAM" id="SSF48452">
    <property type="entry name" value="TPR-like"/>
    <property type="match status" value="1"/>
</dbReference>
<dbReference type="InterPro" id="IPR046872">
    <property type="entry name" value="DRHyd-ASK"/>
</dbReference>
<dbReference type="InterPro" id="IPR011009">
    <property type="entry name" value="Kinase-like_dom_sf"/>
</dbReference>
<dbReference type="AlphaFoldDB" id="A0A1Y1LYG6"/>
<dbReference type="Pfam" id="PF20309">
    <property type="entry name" value="DRHyd-ASK"/>
    <property type="match status" value="1"/>
</dbReference>
<keyword evidence="7 14" id="KW-0547">Nucleotide-binding</keyword>
<dbReference type="Pfam" id="PF20302">
    <property type="entry name" value="HisK-N-like"/>
    <property type="match status" value="1"/>
</dbReference>
<evidence type="ECO:0000256" key="1">
    <source>
        <dbReference type="ARBA" id="ARBA00001946"/>
    </source>
</evidence>
<keyword evidence="6" id="KW-0479">Metal-binding</keyword>
<keyword evidence="11" id="KW-0175">Coiled coil</keyword>
<proteinExistence type="inferred from homology"/>
<dbReference type="InterPro" id="IPR046873">
    <property type="entry name" value="HisK-N-like"/>
</dbReference>
<feature type="compositionally biased region" description="Polar residues" evidence="15">
    <location>
        <begin position="19"/>
        <end position="35"/>
    </location>
</feature>
<feature type="binding site" evidence="14">
    <location>
        <position position="646"/>
    </location>
    <ligand>
        <name>ATP</name>
        <dbReference type="ChEBI" id="CHEBI:30616"/>
    </ligand>
</feature>
<name>A0A1Y1LYG6_PHOPY</name>
<dbReference type="InterPro" id="IPR013761">
    <property type="entry name" value="SAM/pointed_sf"/>
</dbReference>
<dbReference type="GO" id="GO:0004709">
    <property type="term" value="F:MAP kinase kinase kinase activity"/>
    <property type="evidence" value="ECO:0007669"/>
    <property type="project" value="UniProtKB-EC"/>
</dbReference>
<evidence type="ECO:0000256" key="12">
    <source>
        <dbReference type="ARBA" id="ARBA00047559"/>
    </source>
</evidence>
<dbReference type="InterPro" id="IPR025136">
    <property type="entry name" value="MAP3K_TRAF-bd"/>
</dbReference>
<feature type="region of interest" description="Disordered" evidence="15">
    <location>
        <begin position="947"/>
        <end position="967"/>
    </location>
</feature>
<evidence type="ECO:0000256" key="5">
    <source>
        <dbReference type="ARBA" id="ARBA00022679"/>
    </source>
</evidence>
<dbReference type="CDD" id="cd06624">
    <property type="entry name" value="STKc_ASK"/>
    <property type="match status" value="1"/>
</dbReference>
<keyword evidence="4" id="KW-0723">Serine/threonine-protein kinase</keyword>
<comment type="cofactor">
    <cofactor evidence="1">
        <name>Mg(2+)</name>
        <dbReference type="ChEBI" id="CHEBI:18420"/>
    </cofactor>
</comment>
<evidence type="ECO:0000256" key="2">
    <source>
        <dbReference type="ARBA" id="ARBA00006529"/>
    </source>
</evidence>
<dbReference type="EMBL" id="GEZM01046221">
    <property type="protein sequence ID" value="JAV77410.1"/>
    <property type="molecule type" value="Transcribed_RNA"/>
</dbReference>
<dbReference type="EC" id="2.7.11.25" evidence="3"/>
<feature type="region of interest" description="Disordered" evidence="15">
    <location>
        <begin position="889"/>
        <end position="929"/>
    </location>
</feature>
<dbReference type="PANTHER" id="PTHR11584">
    <property type="entry name" value="SERINE/THREONINE PROTEIN KINASE"/>
    <property type="match status" value="1"/>
</dbReference>
<organism evidence="17">
    <name type="scientific">Photinus pyralis</name>
    <name type="common">Common eastern firefly</name>
    <name type="synonym">Lampyris pyralis</name>
    <dbReference type="NCBI Taxonomy" id="7054"/>
    <lineage>
        <taxon>Eukaryota</taxon>
        <taxon>Metazoa</taxon>
        <taxon>Ecdysozoa</taxon>
        <taxon>Arthropoda</taxon>
        <taxon>Hexapoda</taxon>
        <taxon>Insecta</taxon>
        <taxon>Pterygota</taxon>
        <taxon>Neoptera</taxon>
        <taxon>Endopterygota</taxon>
        <taxon>Coleoptera</taxon>
        <taxon>Polyphaga</taxon>
        <taxon>Elateriformia</taxon>
        <taxon>Elateroidea</taxon>
        <taxon>Lampyridae</taxon>
        <taxon>Lampyrinae</taxon>
        <taxon>Photinus</taxon>
    </lineage>
</organism>
<protein>
    <recommendedName>
        <fullName evidence="3">mitogen-activated protein kinase kinase kinase</fullName>
        <ecNumber evidence="3">2.7.11.25</ecNumber>
    </recommendedName>
</protein>
<evidence type="ECO:0000256" key="7">
    <source>
        <dbReference type="ARBA" id="ARBA00022741"/>
    </source>
</evidence>
<dbReference type="Gene3D" id="3.30.200.20">
    <property type="entry name" value="Phosphorylase Kinase, domain 1"/>
    <property type="match status" value="1"/>
</dbReference>
<dbReference type="SMART" id="SM00220">
    <property type="entry name" value="S_TKc"/>
    <property type="match status" value="1"/>
</dbReference>
<feature type="domain" description="Protein kinase" evidence="16">
    <location>
        <begin position="617"/>
        <end position="875"/>
    </location>
</feature>